<keyword evidence="2" id="KW-1185">Reference proteome</keyword>
<evidence type="ECO:0000313" key="1">
    <source>
        <dbReference type="EMBL" id="CCU56207.1"/>
    </source>
</evidence>
<protein>
    <submittedName>
        <fullName evidence="1">Uncharacterized protein</fullName>
    </submittedName>
</protein>
<proteinExistence type="predicted"/>
<reference evidence="1 2" key="1">
    <citation type="journal article" date="2013" name="J. Virol.">
        <title>New Insights into the Evolution of Entomopoxvirinae from the Complete Genome Sequences of Four Entomopoxviruses Infecting Adoxophyes honmai, Choristoneura biennis, Choristoneura rosaceana, and Mythimna separata.</title>
        <authorList>
            <person name="Theze J."/>
            <person name="Takatsuka J."/>
            <person name="Li Z."/>
            <person name="Gallais J."/>
            <person name="Doucet D."/>
            <person name="Arif B."/>
            <person name="Nakai M."/>
            <person name="Herniou E.A."/>
        </authorList>
    </citation>
    <scope>NUCLEOTIDE SEQUENCE [LARGE SCALE GENOMIC DNA]</scope>
</reference>
<evidence type="ECO:0000313" key="2">
    <source>
        <dbReference type="Proteomes" id="UP000792671"/>
    </source>
</evidence>
<accession>A0A916KPZ4</accession>
<dbReference type="Proteomes" id="UP000792671">
    <property type="component" value="Genome"/>
</dbReference>
<gene>
    <name evidence="1" type="ORF">MYSEV_009</name>
</gene>
<sequence>MIYNKMDPSYIKNDNNYNYILDIFIKMIDEEQVKELLNKGIIKKISAEMIKIPKNSDKDRSNIMKIDNNLDFVEVNNHLWYLYILLTKKKFLNTYNIIINALDSEIELEKAKYFMLSNYHDELETGKRFCKGKQKKIVLPRNLKFIYKIPYNRS</sequence>
<dbReference type="KEGG" id="vg:15613631"/>
<dbReference type="RefSeq" id="YP_008003526.1">
    <property type="nucleotide sequence ID" value="NC_021246.1"/>
</dbReference>
<dbReference type="GeneID" id="15613631"/>
<organism evidence="1 2">
    <name type="scientific">Mythimna separata entomopoxvirus 'L'</name>
    <dbReference type="NCBI Taxonomy" id="1293572"/>
    <lineage>
        <taxon>Viruses</taxon>
        <taxon>Varidnaviria</taxon>
        <taxon>Bamfordvirae</taxon>
        <taxon>Nucleocytoviricota</taxon>
        <taxon>Pokkesviricetes</taxon>
        <taxon>Chitovirales</taxon>
        <taxon>Poxviridae</taxon>
        <taxon>Entomopoxvirinae</taxon>
        <taxon>Betaentomopoxvirus</taxon>
        <taxon>Betaentomopoxvirus mseparata</taxon>
        <taxon>Mythimna separata entomopoxvirus</taxon>
    </lineage>
</organism>
<name>A0A916KPZ4_9POXV</name>
<dbReference type="EMBL" id="HF679134">
    <property type="protein sequence ID" value="CCU56207.1"/>
    <property type="molecule type" value="Genomic_DNA"/>
</dbReference>